<sequence length="122" mass="14259">MISAPDEILLCMCTAKLDGEAKRWYEDNMSLTHWENLKSSLLERFTTSDSSSKIFEQLKERKQKLDETITLYYDAVIKLCREYDSTMSQKMIISCTLKKNGVSRNLKRVFTKPKKVLHLDTI</sequence>
<feature type="domain" description="Retrotransposon gag" evidence="1">
    <location>
        <begin position="14"/>
        <end position="94"/>
    </location>
</feature>
<dbReference type="EMBL" id="CAJNOW010014205">
    <property type="protein sequence ID" value="CAF1631000.1"/>
    <property type="molecule type" value="Genomic_DNA"/>
</dbReference>
<evidence type="ECO:0000313" key="7">
    <source>
        <dbReference type="EMBL" id="CAF4850471.1"/>
    </source>
</evidence>
<dbReference type="Proteomes" id="UP000663824">
    <property type="component" value="Unassembled WGS sequence"/>
</dbReference>
<dbReference type="AlphaFoldDB" id="A0A815C5E0"/>
<organism evidence="2 8">
    <name type="scientific">Rotaria magnacalcarata</name>
    <dbReference type="NCBI Taxonomy" id="392030"/>
    <lineage>
        <taxon>Eukaryota</taxon>
        <taxon>Metazoa</taxon>
        <taxon>Spiralia</taxon>
        <taxon>Gnathifera</taxon>
        <taxon>Rotifera</taxon>
        <taxon>Eurotatoria</taxon>
        <taxon>Bdelloidea</taxon>
        <taxon>Philodinida</taxon>
        <taxon>Philodinidae</taxon>
        <taxon>Rotaria</taxon>
    </lineage>
</organism>
<dbReference type="Pfam" id="PF03732">
    <property type="entry name" value="Retrotrans_gag"/>
    <property type="match status" value="1"/>
</dbReference>
<evidence type="ECO:0000313" key="8">
    <source>
        <dbReference type="Proteomes" id="UP000663855"/>
    </source>
</evidence>
<proteinExistence type="predicted"/>
<dbReference type="InterPro" id="IPR005162">
    <property type="entry name" value="Retrotrans_gag_dom"/>
</dbReference>
<name>A0A815C5E0_9BILA</name>
<dbReference type="EMBL" id="CAJNRE010002559">
    <property type="protein sequence ID" value="CAF1984587.1"/>
    <property type="molecule type" value="Genomic_DNA"/>
</dbReference>
<comment type="caution">
    <text evidence="2">The sequence shown here is derived from an EMBL/GenBank/DDBJ whole genome shotgun (WGS) entry which is preliminary data.</text>
</comment>
<evidence type="ECO:0000313" key="4">
    <source>
        <dbReference type="EMBL" id="CAF1984587.1"/>
    </source>
</evidence>
<dbReference type="Proteomes" id="UP000681967">
    <property type="component" value="Unassembled WGS sequence"/>
</dbReference>
<evidence type="ECO:0000313" key="6">
    <source>
        <dbReference type="EMBL" id="CAF4450074.1"/>
    </source>
</evidence>
<evidence type="ECO:0000313" key="3">
    <source>
        <dbReference type="EMBL" id="CAF1631000.1"/>
    </source>
</evidence>
<protein>
    <recommendedName>
        <fullName evidence="1">Retrotransposon gag domain-containing protein</fullName>
    </recommendedName>
</protein>
<dbReference type="OrthoDB" id="8065747at2759"/>
<dbReference type="Proteomes" id="UP000663834">
    <property type="component" value="Unassembled WGS sequence"/>
</dbReference>
<dbReference type="EMBL" id="CAJOBH010058466">
    <property type="protein sequence ID" value="CAF4413097.1"/>
    <property type="molecule type" value="Genomic_DNA"/>
</dbReference>
<evidence type="ECO:0000313" key="5">
    <source>
        <dbReference type="EMBL" id="CAF4413097.1"/>
    </source>
</evidence>
<dbReference type="Proteomes" id="UP000663855">
    <property type="component" value="Unassembled WGS sequence"/>
</dbReference>
<accession>A0A815C5E0</accession>
<dbReference type="EMBL" id="CAJOBI010160876">
    <property type="protein sequence ID" value="CAF4850471.1"/>
    <property type="molecule type" value="Genomic_DNA"/>
</dbReference>
<dbReference type="Proteomes" id="UP000676336">
    <property type="component" value="Unassembled WGS sequence"/>
</dbReference>
<evidence type="ECO:0000313" key="2">
    <source>
        <dbReference type="EMBL" id="CAF1279084.1"/>
    </source>
</evidence>
<reference evidence="2" key="1">
    <citation type="submission" date="2021-02" db="EMBL/GenBank/DDBJ databases">
        <authorList>
            <person name="Nowell W R."/>
        </authorList>
    </citation>
    <scope>NUCLEOTIDE SEQUENCE</scope>
</reference>
<evidence type="ECO:0000259" key="1">
    <source>
        <dbReference type="Pfam" id="PF03732"/>
    </source>
</evidence>
<dbReference type="Proteomes" id="UP000681720">
    <property type="component" value="Unassembled WGS sequence"/>
</dbReference>
<dbReference type="EMBL" id="CAJNOV010007341">
    <property type="protein sequence ID" value="CAF1279084.1"/>
    <property type="molecule type" value="Genomic_DNA"/>
</dbReference>
<gene>
    <name evidence="5" type="ORF">BYL167_LOCUS32087</name>
    <name evidence="2" type="ORF">CJN711_LOCUS15884</name>
    <name evidence="6" type="ORF">GIL414_LOCUS32371</name>
    <name evidence="3" type="ORF">KQP761_LOCUS26226</name>
    <name evidence="4" type="ORF">MBJ925_LOCUS7469</name>
    <name evidence="7" type="ORF">SMN809_LOCUS49372</name>
</gene>
<dbReference type="EMBL" id="CAJOBJ010068553">
    <property type="protein sequence ID" value="CAF4450074.1"/>
    <property type="molecule type" value="Genomic_DNA"/>
</dbReference>